<evidence type="ECO:0000256" key="1">
    <source>
        <dbReference type="SAM" id="MobiDB-lite"/>
    </source>
</evidence>
<feature type="region of interest" description="Disordered" evidence="1">
    <location>
        <begin position="429"/>
        <end position="456"/>
    </location>
</feature>
<accession>A0ABM6F5B6</accession>
<evidence type="ECO:0000313" key="2">
    <source>
        <dbReference type="EMBL" id="AOZ06697.1"/>
    </source>
</evidence>
<dbReference type="RefSeq" id="WP_071069795.1">
    <property type="nucleotide sequence ID" value="NZ_CP017754.1"/>
</dbReference>
<feature type="compositionally biased region" description="Low complexity" evidence="1">
    <location>
        <begin position="429"/>
        <end position="440"/>
    </location>
</feature>
<evidence type="ECO:0000313" key="3">
    <source>
        <dbReference type="Proteomes" id="UP000177515"/>
    </source>
</evidence>
<name>A0ABM6F5B6_9BURK</name>
<dbReference type="EMBL" id="CP017754">
    <property type="protein sequence ID" value="AOZ06697.1"/>
    <property type="molecule type" value="Genomic_DNA"/>
</dbReference>
<reference evidence="2 3" key="1">
    <citation type="submission" date="2016-10" db="EMBL/GenBank/DDBJ databases">
        <title>Complete genome sequences of three Cupriavidus strains isolated from various Malaysian environments.</title>
        <authorList>
            <person name="Abdullah A.A.-A."/>
            <person name="Shafie N.A.H."/>
            <person name="Lau N.S."/>
        </authorList>
    </citation>
    <scope>NUCLEOTIDE SEQUENCE [LARGE SCALE GENOMIC DNA]</scope>
    <source>
        <strain evidence="2 3">USMAA1020</strain>
    </source>
</reference>
<gene>
    <name evidence="2" type="ORF">BKK80_13405</name>
</gene>
<evidence type="ECO:0008006" key="4">
    <source>
        <dbReference type="Google" id="ProtNLM"/>
    </source>
</evidence>
<proteinExistence type="predicted"/>
<protein>
    <recommendedName>
        <fullName evidence="4">Bacteriophage protein</fullName>
    </recommendedName>
</protein>
<sequence length="621" mass="64820">MAGDVDTIREFLVGLGFKVDERGQKKFTDGILSATLKVAELGIAIKTASAAVVASVTVIASQMESLYFASQRTGAAVANIQALGFAAAQMGSTAEAARGSLESLARLMRNSPGGEGLIHSIGVQTRQANGGLRDTTEILADLGKQFAGMPFYRANAYAQALGIDEKTLMALREGMGQFGDDYQDMLAKAGMDSQEAAKSSHAFMNEVRSLGAAFVILGQKVATTLTGKLSGDLRRFRDGVVDNFGRIAGIVEKVASGVLLVADIISTLALRGMQAIGAVVDWFNGLDGTVKTVIEAVAALGIAWKVLSAGFLATPIGRIIALGAAILALYDDYKVWREGGQALIDWSKWEPGIKLAGKAIAWLRDLLGDMMYRAIAAVDAIDAIVHKDWGRLKFAVGEFLHGNGKPYGGSDAQQPAATAAPAASAGAAAPAAAAGRQPRGIRNNNPGNLNFVGQAGATRETGPNGRFAVFETAEAGLRALADQLRRYGARGINSVRAIISKFAPPSENNTQAYIGSVSRRLGVDSDAALNLNDPRLMHGLMDAIIKVENGRNPYSTEQLASASAARAAGPQTAAGAPVSVTQETTIHVTGGSDPQGTAQAVAQAQNGVNQRLVRNMRTAAQ</sequence>
<dbReference type="Proteomes" id="UP000177515">
    <property type="component" value="Chromosome 1"/>
</dbReference>
<organism evidence="2 3">
    <name type="scientific">Cupriavidus malaysiensis</name>
    <dbReference type="NCBI Taxonomy" id="367825"/>
    <lineage>
        <taxon>Bacteria</taxon>
        <taxon>Pseudomonadati</taxon>
        <taxon>Pseudomonadota</taxon>
        <taxon>Betaproteobacteria</taxon>
        <taxon>Burkholderiales</taxon>
        <taxon>Burkholderiaceae</taxon>
        <taxon>Cupriavidus</taxon>
    </lineage>
</organism>
<keyword evidence="3" id="KW-1185">Reference proteome</keyword>